<dbReference type="InterPro" id="IPR022764">
    <property type="entry name" value="Peptidase_S54_rhomboid_dom"/>
</dbReference>
<evidence type="ECO:0000256" key="3">
    <source>
        <dbReference type="ARBA" id="ARBA00022670"/>
    </source>
</evidence>
<evidence type="ECO:0000256" key="6">
    <source>
        <dbReference type="ARBA" id="ARBA00022989"/>
    </source>
</evidence>
<evidence type="ECO:0000256" key="8">
    <source>
        <dbReference type="SAM" id="Phobius"/>
    </source>
</evidence>
<dbReference type="PANTHER" id="PTHR43066:SF1">
    <property type="entry name" value="RHOMBOID PROTEIN 2"/>
    <property type="match status" value="1"/>
</dbReference>
<dbReference type="KEGG" id="vas:GT360_04850"/>
<dbReference type="InterPro" id="IPR035952">
    <property type="entry name" value="Rhomboid-like_sf"/>
</dbReference>
<keyword evidence="11" id="KW-1185">Reference proteome</keyword>
<keyword evidence="7 8" id="KW-0472">Membrane</keyword>
<dbReference type="Proteomes" id="UP000464262">
    <property type="component" value="Chromosome 1"/>
</dbReference>
<evidence type="ECO:0000313" key="11">
    <source>
        <dbReference type="Proteomes" id="UP000464262"/>
    </source>
</evidence>
<evidence type="ECO:0000256" key="2">
    <source>
        <dbReference type="ARBA" id="ARBA00009045"/>
    </source>
</evidence>
<evidence type="ECO:0000256" key="5">
    <source>
        <dbReference type="ARBA" id="ARBA00022801"/>
    </source>
</evidence>
<name>A0A7Z2YD89_9VIBR</name>
<gene>
    <name evidence="10" type="primary">rrtA</name>
    <name evidence="10" type="ORF">GT360_04850</name>
</gene>
<sequence>MDRLVRHTLKPYFIVALVSVIAIALQFQDPQSYAIWSRQYILDGQWWRIITGHFTHTNVYHMLMNLAAFWVMTFVFKPQSGSLSILIILTSASIGLLNFFTLVQEYAGLSGVLHSVFAYYALKEALSGYRSSWLLVIGIVVKVVWEQAYGASESTTQLIEATVAVDAHMFGVIVGLLFALCGYKKRRLKVE</sequence>
<dbReference type="AlphaFoldDB" id="A0A7Z2YD89"/>
<feature type="transmembrane region" description="Helical" evidence="8">
    <location>
        <begin position="12"/>
        <end position="28"/>
    </location>
</feature>
<comment type="similarity">
    <text evidence="2">Belongs to the peptidase S54 family.</text>
</comment>
<dbReference type="Pfam" id="PF01694">
    <property type="entry name" value="Rhomboid"/>
    <property type="match status" value="1"/>
</dbReference>
<evidence type="ECO:0000256" key="4">
    <source>
        <dbReference type="ARBA" id="ARBA00022692"/>
    </source>
</evidence>
<feature type="transmembrane region" description="Helical" evidence="8">
    <location>
        <begin position="83"/>
        <end position="100"/>
    </location>
</feature>
<reference evidence="10 11" key="1">
    <citation type="submission" date="2020-01" db="EMBL/GenBank/DDBJ databases">
        <title>Whole genome and functional gene identification of agarase of Vibrio HN897.</title>
        <authorList>
            <person name="Liu Y."/>
            <person name="Zhao Z."/>
        </authorList>
    </citation>
    <scope>NUCLEOTIDE SEQUENCE [LARGE SCALE GENOMIC DNA]</scope>
    <source>
        <strain evidence="10 11">HN897</strain>
    </source>
</reference>
<keyword evidence="5 10" id="KW-0378">Hydrolase</keyword>
<dbReference type="InterPro" id="IPR023826">
    <property type="entry name" value="Rhom-like_SP_proteobac"/>
</dbReference>
<feature type="domain" description="Peptidase S54 rhomboid" evidence="9">
    <location>
        <begin position="44"/>
        <end position="183"/>
    </location>
</feature>
<evidence type="ECO:0000259" key="9">
    <source>
        <dbReference type="Pfam" id="PF01694"/>
    </source>
</evidence>
<evidence type="ECO:0000256" key="7">
    <source>
        <dbReference type="ARBA" id="ARBA00023136"/>
    </source>
</evidence>
<dbReference type="GO" id="GO:0016020">
    <property type="term" value="C:membrane"/>
    <property type="evidence" value="ECO:0007669"/>
    <property type="project" value="UniProtKB-SubCell"/>
</dbReference>
<dbReference type="SUPFAM" id="SSF144091">
    <property type="entry name" value="Rhomboid-like"/>
    <property type="match status" value="1"/>
</dbReference>
<dbReference type="PANTHER" id="PTHR43066">
    <property type="entry name" value="RHOMBOID-RELATED PROTEIN"/>
    <property type="match status" value="1"/>
</dbReference>
<comment type="subcellular location">
    <subcellularLocation>
        <location evidence="1">Membrane</location>
        <topology evidence="1">Multi-pass membrane protein</topology>
    </subcellularLocation>
</comment>
<evidence type="ECO:0000313" key="10">
    <source>
        <dbReference type="EMBL" id="QIA62884.1"/>
    </source>
</evidence>
<dbReference type="Gene3D" id="1.20.1540.10">
    <property type="entry name" value="Rhomboid-like"/>
    <property type="match status" value="1"/>
</dbReference>
<organism evidence="10 11">
    <name type="scientific">Vibrio astriarenae</name>
    <dbReference type="NCBI Taxonomy" id="1481923"/>
    <lineage>
        <taxon>Bacteria</taxon>
        <taxon>Pseudomonadati</taxon>
        <taxon>Pseudomonadota</taxon>
        <taxon>Gammaproteobacteria</taxon>
        <taxon>Vibrionales</taxon>
        <taxon>Vibrionaceae</taxon>
        <taxon>Vibrio</taxon>
    </lineage>
</organism>
<dbReference type="EC" id="3.4.21.-" evidence="10"/>
<protein>
    <submittedName>
        <fullName evidence="10">Rhombosortase</fullName>
        <ecNumber evidence="10">3.4.21.-</ecNumber>
    </submittedName>
</protein>
<proteinExistence type="inferred from homology"/>
<dbReference type="GO" id="GO:0006508">
    <property type="term" value="P:proteolysis"/>
    <property type="evidence" value="ECO:0007669"/>
    <property type="project" value="UniProtKB-KW"/>
</dbReference>
<dbReference type="GO" id="GO:0004252">
    <property type="term" value="F:serine-type endopeptidase activity"/>
    <property type="evidence" value="ECO:0007669"/>
    <property type="project" value="InterPro"/>
</dbReference>
<dbReference type="EMBL" id="CP047475">
    <property type="protein sequence ID" value="QIA62884.1"/>
    <property type="molecule type" value="Genomic_DNA"/>
</dbReference>
<accession>A0A7Z2YD89</accession>
<feature type="transmembrane region" description="Helical" evidence="8">
    <location>
        <begin position="59"/>
        <end position="76"/>
    </location>
</feature>
<keyword evidence="4 8" id="KW-0812">Transmembrane</keyword>
<keyword evidence="6 8" id="KW-1133">Transmembrane helix</keyword>
<keyword evidence="3" id="KW-0645">Protease</keyword>
<evidence type="ECO:0000256" key="1">
    <source>
        <dbReference type="ARBA" id="ARBA00004141"/>
    </source>
</evidence>
<feature type="transmembrane region" description="Helical" evidence="8">
    <location>
        <begin position="163"/>
        <end position="183"/>
    </location>
</feature>
<dbReference type="NCBIfam" id="TIGR03902">
    <property type="entry name" value="rhom_GG_sort"/>
    <property type="match status" value="1"/>
</dbReference>